<dbReference type="AlphaFoldDB" id="M4ZWG5"/>
<gene>
    <name evidence="1" type="ORF">S58_47050</name>
</gene>
<proteinExistence type="predicted"/>
<dbReference type="KEGG" id="aol:S58_47050"/>
<organism evidence="1 2">
    <name type="scientific">Bradyrhizobium oligotrophicum S58</name>
    <dbReference type="NCBI Taxonomy" id="1245469"/>
    <lineage>
        <taxon>Bacteria</taxon>
        <taxon>Pseudomonadati</taxon>
        <taxon>Pseudomonadota</taxon>
        <taxon>Alphaproteobacteria</taxon>
        <taxon>Hyphomicrobiales</taxon>
        <taxon>Nitrobacteraceae</taxon>
        <taxon>Bradyrhizobium</taxon>
    </lineage>
</organism>
<dbReference type="PATRIC" id="fig|1245469.3.peg.4813"/>
<protein>
    <submittedName>
        <fullName evidence="1">Uncharacterized protein</fullName>
    </submittedName>
</protein>
<dbReference type="GeneID" id="301818484"/>
<dbReference type="RefSeq" id="WP_015667775.1">
    <property type="nucleotide sequence ID" value="NC_020453.1"/>
</dbReference>
<name>M4ZWG5_9BRAD</name>
<evidence type="ECO:0000313" key="1">
    <source>
        <dbReference type="EMBL" id="BAM90685.1"/>
    </source>
</evidence>
<reference evidence="1 2" key="1">
    <citation type="journal article" date="2013" name="Appl. Environ. Microbiol.">
        <title>Genome analysis suggests that the soil oligotrophic bacterium Agromonas oligotrophica (Bradyrhizobium oligotrophicum) is a nitrogen-fixing symbiont of Aeschynomene indica.</title>
        <authorList>
            <person name="Okubo T."/>
            <person name="Fukushima S."/>
            <person name="Itakura M."/>
            <person name="Oshima K."/>
            <person name="Longtonglang A."/>
            <person name="Teaumroong N."/>
            <person name="Mitsui H."/>
            <person name="Hattori M."/>
            <person name="Hattori R."/>
            <person name="Hattori T."/>
            <person name="Minamisawa K."/>
        </authorList>
    </citation>
    <scope>NUCLEOTIDE SEQUENCE [LARGE SCALE GENOMIC DNA]</scope>
    <source>
        <strain evidence="1 2">S58</strain>
    </source>
</reference>
<dbReference type="HOGENOM" id="CLU_2407492_0_0_5"/>
<accession>M4ZWG5</accession>
<sequence>MRSAKSIDVPLFAAHLDVPLLTPRATLRALQAGDDVVLDSGRNRLPLQIIPPIRAGWLPSLRSLALRGPALWNVVYPVSCYQKAMFPSAVRD</sequence>
<dbReference type="Proteomes" id="UP000011841">
    <property type="component" value="Chromosome"/>
</dbReference>
<keyword evidence="2" id="KW-1185">Reference proteome</keyword>
<dbReference type="EMBL" id="AP012603">
    <property type="protein sequence ID" value="BAM90685.1"/>
    <property type="molecule type" value="Genomic_DNA"/>
</dbReference>
<evidence type="ECO:0000313" key="2">
    <source>
        <dbReference type="Proteomes" id="UP000011841"/>
    </source>
</evidence>